<dbReference type="Proteomes" id="UP000607653">
    <property type="component" value="Unassembled WGS sequence"/>
</dbReference>
<dbReference type="EMBL" id="DUZY01000002">
    <property type="protein sequence ID" value="DAD28819.1"/>
    <property type="molecule type" value="Genomic_DNA"/>
</dbReference>
<evidence type="ECO:0000313" key="1">
    <source>
        <dbReference type="EMBL" id="DAD28819.1"/>
    </source>
</evidence>
<sequence length="21" mass="2286">MLDLGLGVVDLELVACCYFLV</sequence>
<dbReference type="AlphaFoldDB" id="A0A822YC03"/>
<organism evidence="1 2">
    <name type="scientific">Nelumbo nucifera</name>
    <name type="common">Sacred lotus</name>
    <dbReference type="NCBI Taxonomy" id="4432"/>
    <lineage>
        <taxon>Eukaryota</taxon>
        <taxon>Viridiplantae</taxon>
        <taxon>Streptophyta</taxon>
        <taxon>Embryophyta</taxon>
        <taxon>Tracheophyta</taxon>
        <taxon>Spermatophyta</taxon>
        <taxon>Magnoliopsida</taxon>
        <taxon>Proteales</taxon>
        <taxon>Nelumbonaceae</taxon>
        <taxon>Nelumbo</taxon>
    </lineage>
</organism>
<keyword evidence="2" id="KW-1185">Reference proteome</keyword>
<proteinExistence type="predicted"/>
<gene>
    <name evidence="1" type="ORF">HUJ06_030287</name>
</gene>
<protein>
    <submittedName>
        <fullName evidence="1">Uncharacterized protein</fullName>
    </submittedName>
</protein>
<accession>A0A822YC03</accession>
<reference evidence="1 2" key="1">
    <citation type="journal article" date="2020" name="Mol. Biol. Evol.">
        <title>Distinct Expression and Methylation Patterns for Genes with Different Fates following a Single Whole-Genome Duplication in Flowering Plants.</title>
        <authorList>
            <person name="Shi T."/>
            <person name="Rahmani R.S."/>
            <person name="Gugger P.F."/>
            <person name="Wang M."/>
            <person name="Li H."/>
            <person name="Zhang Y."/>
            <person name="Li Z."/>
            <person name="Wang Q."/>
            <person name="Van de Peer Y."/>
            <person name="Marchal K."/>
            <person name="Chen J."/>
        </authorList>
    </citation>
    <scope>NUCLEOTIDE SEQUENCE [LARGE SCALE GENOMIC DNA]</scope>
    <source>
        <tissue evidence="1">Leaf</tissue>
    </source>
</reference>
<name>A0A822YC03_NELNU</name>
<comment type="caution">
    <text evidence="1">The sequence shown here is derived from an EMBL/GenBank/DDBJ whole genome shotgun (WGS) entry which is preliminary data.</text>
</comment>
<evidence type="ECO:0000313" key="2">
    <source>
        <dbReference type="Proteomes" id="UP000607653"/>
    </source>
</evidence>